<dbReference type="eggNOG" id="ENOG502Z98W">
    <property type="taxonomic scope" value="Bacteria"/>
</dbReference>
<gene>
    <name evidence="6" type="ORF">Krac_9867</name>
</gene>
<comment type="caution">
    <text evidence="6">The sequence shown here is derived from an EMBL/GenBank/DDBJ whole genome shotgun (WGS) entry which is preliminary data.</text>
</comment>
<name>D6TE38_KTERA</name>
<organism evidence="6 7">
    <name type="scientific">Ktedonobacter racemifer DSM 44963</name>
    <dbReference type="NCBI Taxonomy" id="485913"/>
    <lineage>
        <taxon>Bacteria</taxon>
        <taxon>Bacillati</taxon>
        <taxon>Chloroflexota</taxon>
        <taxon>Ktedonobacteria</taxon>
        <taxon>Ktedonobacterales</taxon>
        <taxon>Ktedonobacteraceae</taxon>
        <taxon>Ktedonobacter</taxon>
    </lineage>
</organism>
<dbReference type="GO" id="GO:0006313">
    <property type="term" value="P:DNA transposition"/>
    <property type="evidence" value="ECO:0007669"/>
    <property type="project" value="InterPro"/>
</dbReference>
<dbReference type="EMBL" id="ADVG01000001">
    <property type="protein sequence ID" value="EFH88411.1"/>
    <property type="molecule type" value="Genomic_DNA"/>
</dbReference>
<keyword evidence="4" id="KW-0238">DNA-binding</keyword>
<comment type="function">
    <text evidence="1">Required for the transposition of the insertion element.</text>
</comment>
<evidence type="ECO:0000313" key="6">
    <source>
        <dbReference type="EMBL" id="EFH88411.1"/>
    </source>
</evidence>
<dbReference type="Proteomes" id="UP000004508">
    <property type="component" value="Unassembled WGS sequence"/>
</dbReference>
<dbReference type="InParanoid" id="D6TE38"/>
<evidence type="ECO:0000256" key="3">
    <source>
        <dbReference type="ARBA" id="ARBA00022578"/>
    </source>
</evidence>
<dbReference type="AlphaFoldDB" id="D6TE38"/>
<keyword evidence="3" id="KW-0815">Transposition</keyword>
<evidence type="ECO:0000256" key="4">
    <source>
        <dbReference type="ARBA" id="ARBA00023125"/>
    </source>
</evidence>
<evidence type="ECO:0000256" key="5">
    <source>
        <dbReference type="ARBA" id="ARBA00023172"/>
    </source>
</evidence>
<protein>
    <submittedName>
        <fullName evidence="6">MULE transposase, conserved domain</fullName>
    </submittedName>
</protein>
<dbReference type="GO" id="GO:0004803">
    <property type="term" value="F:transposase activity"/>
    <property type="evidence" value="ECO:0007669"/>
    <property type="project" value="InterPro"/>
</dbReference>
<comment type="similarity">
    <text evidence="2">Belongs to the transposase mutator family.</text>
</comment>
<dbReference type="GO" id="GO:0003677">
    <property type="term" value="F:DNA binding"/>
    <property type="evidence" value="ECO:0007669"/>
    <property type="project" value="UniProtKB-KW"/>
</dbReference>
<dbReference type="InterPro" id="IPR001207">
    <property type="entry name" value="Transposase_mutator"/>
</dbReference>
<proteinExistence type="inferred from homology"/>
<keyword evidence="5" id="KW-0233">DNA recombination</keyword>
<reference evidence="6 7" key="1">
    <citation type="journal article" date="2011" name="Stand. Genomic Sci.">
        <title>Non-contiguous finished genome sequence and contextual data of the filamentous soil bacterium Ktedonobacter racemifer type strain (SOSP1-21).</title>
        <authorList>
            <person name="Chang Y.J."/>
            <person name="Land M."/>
            <person name="Hauser L."/>
            <person name="Chertkov O."/>
            <person name="Del Rio T.G."/>
            <person name="Nolan M."/>
            <person name="Copeland A."/>
            <person name="Tice H."/>
            <person name="Cheng J.F."/>
            <person name="Lucas S."/>
            <person name="Han C."/>
            <person name="Goodwin L."/>
            <person name="Pitluck S."/>
            <person name="Ivanova N."/>
            <person name="Ovchinikova G."/>
            <person name="Pati A."/>
            <person name="Chen A."/>
            <person name="Palaniappan K."/>
            <person name="Mavromatis K."/>
            <person name="Liolios K."/>
            <person name="Brettin T."/>
            <person name="Fiebig A."/>
            <person name="Rohde M."/>
            <person name="Abt B."/>
            <person name="Goker M."/>
            <person name="Detter J.C."/>
            <person name="Woyke T."/>
            <person name="Bristow J."/>
            <person name="Eisen J.A."/>
            <person name="Markowitz V."/>
            <person name="Hugenholtz P."/>
            <person name="Kyrpides N.C."/>
            <person name="Klenk H.P."/>
            <person name="Lapidus A."/>
        </authorList>
    </citation>
    <scope>NUCLEOTIDE SEQUENCE [LARGE SCALE GENOMIC DNA]</scope>
    <source>
        <strain evidence="7">DSM 44963</strain>
    </source>
</reference>
<sequence length="332" mass="37599">MARRGYRAKTTAEQTLTPQRTHCVVCGQPMWVAYHTHRSITTLHGVYRLTLHVRRCRNHQCERYHCPYRPEEEGGWALPHGEFGLDVIALVGTLRYTTHRSIPEIHQALCDRGVQIAERTVTHLLQRYEELIALNLSEKPRLRDCFKEQGQVILALDGLPPDVSHEVLWVLRDCLSGEILLARSLLSACEADLANLLSEVQQALDVSIRGVISDGQHSIRKAVQKVLPDVPHQLCHFHYLREAAKPVYEADRHAKKELKKHIRGVHPIERAVEKRNDAEAEAIRGYCLAVRSALTDDGRPPLEAPGLKLYKRLSAIVASLTRVSEKGAYRVS</sequence>
<evidence type="ECO:0000256" key="1">
    <source>
        <dbReference type="ARBA" id="ARBA00002190"/>
    </source>
</evidence>
<evidence type="ECO:0000256" key="2">
    <source>
        <dbReference type="ARBA" id="ARBA00010961"/>
    </source>
</evidence>
<dbReference type="Pfam" id="PF00872">
    <property type="entry name" value="Transposase_mut"/>
    <property type="match status" value="1"/>
</dbReference>
<accession>D6TE38</accession>
<evidence type="ECO:0000313" key="7">
    <source>
        <dbReference type="Proteomes" id="UP000004508"/>
    </source>
</evidence>
<keyword evidence="7" id="KW-1185">Reference proteome</keyword>